<dbReference type="PROSITE" id="PS50043">
    <property type="entry name" value="HTH_LUXR_2"/>
    <property type="match status" value="1"/>
</dbReference>
<name>A0A4T2A0J4_9PSED</name>
<evidence type="ECO:0000256" key="5">
    <source>
        <dbReference type="PROSITE-ProRule" id="PRU00169"/>
    </source>
</evidence>
<dbReference type="InterPro" id="IPR011006">
    <property type="entry name" value="CheY-like_superfamily"/>
</dbReference>
<dbReference type="PROSITE" id="PS50110">
    <property type="entry name" value="RESPONSE_REGULATORY"/>
    <property type="match status" value="1"/>
</dbReference>
<protein>
    <submittedName>
        <fullName evidence="8">DNA-binding response regulator</fullName>
    </submittedName>
</protein>
<dbReference type="CDD" id="cd17535">
    <property type="entry name" value="REC_NarL-like"/>
    <property type="match status" value="1"/>
</dbReference>
<dbReference type="Proteomes" id="UP000307541">
    <property type="component" value="Unassembled WGS sequence"/>
</dbReference>
<evidence type="ECO:0000256" key="4">
    <source>
        <dbReference type="ARBA" id="ARBA00023163"/>
    </source>
</evidence>
<proteinExistence type="predicted"/>
<dbReference type="CDD" id="cd06170">
    <property type="entry name" value="LuxR_C_like"/>
    <property type="match status" value="1"/>
</dbReference>
<feature type="domain" description="Response regulatory" evidence="7">
    <location>
        <begin position="4"/>
        <end position="120"/>
    </location>
</feature>
<evidence type="ECO:0000313" key="8">
    <source>
        <dbReference type="EMBL" id="TIH08636.1"/>
    </source>
</evidence>
<dbReference type="EMBL" id="RFLV01000002">
    <property type="protein sequence ID" value="TIH08636.1"/>
    <property type="molecule type" value="Genomic_DNA"/>
</dbReference>
<dbReference type="GO" id="GO:0003677">
    <property type="term" value="F:DNA binding"/>
    <property type="evidence" value="ECO:0007669"/>
    <property type="project" value="UniProtKB-KW"/>
</dbReference>
<dbReference type="InterPro" id="IPR001789">
    <property type="entry name" value="Sig_transdc_resp-reg_receiver"/>
</dbReference>
<dbReference type="PANTHER" id="PTHR43214">
    <property type="entry name" value="TWO-COMPONENT RESPONSE REGULATOR"/>
    <property type="match status" value="1"/>
</dbReference>
<dbReference type="InterPro" id="IPR016032">
    <property type="entry name" value="Sig_transdc_resp-reg_C-effctor"/>
</dbReference>
<feature type="domain" description="HTH luxR-type" evidence="6">
    <location>
        <begin position="141"/>
        <end position="206"/>
    </location>
</feature>
<keyword evidence="3 8" id="KW-0238">DNA-binding</keyword>
<dbReference type="GO" id="GO:0000160">
    <property type="term" value="P:phosphorelay signal transduction system"/>
    <property type="evidence" value="ECO:0007669"/>
    <property type="project" value="InterPro"/>
</dbReference>
<evidence type="ECO:0000256" key="2">
    <source>
        <dbReference type="ARBA" id="ARBA00023015"/>
    </source>
</evidence>
<evidence type="ECO:0000313" key="9">
    <source>
        <dbReference type="Proteomes" id="UP000307541"/>
    </source>
</evidence>
<dbReference type="Pfam" id="PF00072">
    <property type="entry name" value="Response_reg"/>
    <property type="match status" value="1"/>
</dbReference>
<organism evidence="8 9">
    <name type="scientific">Pseudomonas leptonychotis</name>
    <dbReference type="NCBI Taxonomy" id="2448482"/>
    <lineage>
        <taxon>Bacteria</taxon>
        <taxon>Pseudomonadati</taxon>
        <taxon>Pseudomonadota</taxon>
        <taxon>Gammaproteobacteria</taxon>
        <taxon>Pseudomonadales</taxon>
        <taxon>Pseudomonadaceae</taxon>
        <taxon>Pseudomonas</taxon>
    </lineage>
</organism>
<dbReference type="GO" id="GO:0006355">
    <property type="term" value="P:regulation of DNA-templated transcription"/>
    <property type="evidence" value="ECO:0007669"/>
    <property type="project" value="InterPro"/>
</dbReference>
<dbReference type="InterPro" id="IPR000792">
    <property type="entry name" value="Tscrpt_reg_LuxR_C"/>
</dbReference>
<evidence type="ECO:0000256" key="3">
    <source>
        <dbReference type="ARBA" id="ARBA00023125"/>
    </source>
</evidence>
<keyword evidence="2" id="KW-0805">Transcription regulation</keyword>
<dbReference type="RefSeq" id="WP_136665114.1">
    <property type="nucleotide sequence ID" value="NZ_RFLV01000002.1"/>
</dbReference>
<dbReference type="SMART" id="SM00421">
    <property type="entry name" value="HTH_LUXR"/>
    <property type="match status" value="1"/>
</dbReference>
<keyword evidence="9" id="KW-1185">Reference proteome</keyword>
<dbReference type="Gene3D" id="3.40.50.2300">
    <property type="match status" value="1"/>
</dbReference>
<dbReference type="InterPro" id="IPR039420">
    <property type="entry name" value="WalR-like"/>
</dbReference>
<keyword evidence="4" id="KW-0804">Transcription</keyword>
<dbReference type="SUPFAM" id="SSF52172">
    <property type="entry name" value="CheY-like"/>
    <property type="match status" value="1"/>
</dbReference>
<dbReference type="PANTHER" id="PTHR43214:SF41">
    <property type="entry name" value="NITRATE_NITRITE RESPONSE REGULATOR PROTEIN NARP"/>
    <property type="match status" value="1"/>
</dbReference>
<feature type="modified residue" description="4-aspartylphosphate" evidence="5">
    <location>
        <position position="55"/>
    </location>
</feature>
<dbReference type="Pfam" id="PF00196">
    <property type="entry name" value="GerE"/>
    <property type="match status" value="1"/>
</dbReference>
<dbReference type="InterPro" id="IPR058245">
    <property type="entry name" value="NreC/VraR/RcsB-like_REC"/>
</dbReference>
<dbReference type="AlphaFoldDB" id="A0A4T2A0J4"/>
<accession>A0A4T2A0J4</accession>
<evidence type="ECO:0000259" key="7">
    <source>
        <dbReference type="PROSITE" id="PS50110"/>
    </source>
</evidence>
<dbReference type="SMART" id="SM00448">
    <property type="entry name" value="REC"/>
    <property type="match status" value="1"/>
</dbReference>
<comment type="caution">
    <text evidence="8">The sequence shown here is derived from an EMBL/GenBank/DDBJ whole genome shotgun (WGS) entry which is preliminary data.</text>
</comment>
<dbReference type="SUPFAM" id="SSF46894">
    <property type="entry name" value="C-terminal effector domain of the bipartite response regulators"/>
    <property type="match status" value="1"/>
</dbReference>
<gene>
    <name evidence="8" type="ORF">D8779_14205</name>
</gene>
<dbReference type="PRINTS" id="PR00038">
    <property type="entry name" value="HTHLUXR"/>
</dbReference>
<keyword evidence="1 5" id="KW-0597">Phosphoprotein</keyword>
<sequence>MGHSLLLADDHALIRAGVRMMVEHIDGFSVVGEAEDGGQAIAMAAKLNPDIVLLDITMKNVSGIDALQVFKRDSPHIKVLMLSMHGEADVVLDALQKGADGYLLKDTTLDELPLALTAISRGDHYLSSAVMWPVIQQAVTRSKPDHELTQRQLEILRLIARCESTRSIALGLGLSVKTVEAHRAQIMKRLDIHDVAGLVLYAVRHGIVDIDD</sequence>
<evidence type="ECO:0000256" key="1">
    <source>
        <dbReference type="ARBA" id="ARBA00022553"/>
    </source>
</evidence>
<reference evidence="8 9" key="1">
    <citation type="submission" date="2018-10" db="EMBL/GenBank/DDBJ databases">
        <title>Pseudomonas leptonychotis sp. nov., isolated from Weddell seals in Antarctica.</title>
        <authorList>
            <person name="Novakova D."/>
            <person name="Svec P."/>
            <person name="Kralova S."/>
            <person name="Kristofova L."/>
            <person name="Zeman M."/>
            <person name="Pantucek R."/>
            <person name="Maslanova I."/>
            <person name="Sedlacek I."/>
        </authorList>
    </citation>
    <scope>NUCLEOTIDE SEQUENCE [LARGE SCALE GENOMIC DNA]</scope>
    <source>
        <strain evidence="8 9">CCM 8849</strain>
    </source>
</reference>
<dbReference type="OrthoDB" id="9796655at2"/>
<evidence type="ECO:0000259" key="6">
    <source>
        <dbReference type="PROSITE" id="PS50043"/>
    </source>
</evidence>